<dbReference type="InterPro" id="IPR051532">
    <property type="entry name" value="Ester_Hydrolysis_Enzymes"/>
</dbReference>
<name>A0ABW0HIB4_9HYPH</name>
<dbReference type="RefSeq" id="WP_377010237.1">
    <property type="nucleotide sequence ID" value="NZ_JBHSLV010000032.1"/>
</dbReference>
<dbReference type="EMBL" id="JBHSLV010000032">
    <property type="protein sequence ID" value="MFC5394744.1"/>
    <property type="molecule type" value="Genomic_DNA"/>
</dbReference>
<gene>
    <name evidence="3" type="ORF">ACFPPC_19070</name>
</gene>
<keyword evidence="1" id="KW-0812">Transmembrane</keyword>
<feature type="domain" description="SGNH hydrolase-type esterase" evidence="2">
    <location>
        <begin position="101"/>
        <end position="359"/>
    </location>
</feature>
<comment type="caution">
    <text evidence="3">The sequence shown here is derived from an EMBL/GenBank/DDBJ whole genome shotgun (WGS) entry which is preliminary data.</text>
</comment>
<sequence length="369" mass="40739">MSAGKRSRGREILINLAVSLGSVVVFLLFCELVLFRFVLPASDVPRNAFVNEVVRYQPGQSGIWRVRDEIAAPFKINAQGWNSPLPDYPIERKPGTSRIAFVGDSFVEALQVPFDKTFAEAVGTRLAAKGPVEVQRFGVAGAPLSQYLQVVEREVVQRRPDRIVVMLVHNDFDESFVFKPGRYTSSFLKLRIEGGKVVGEVPPQPWRAGWVEFVRQSATARFLLYRWQVRPQTLVDAILGPAKAAGEGGYAANIDVASVLAREADIRIATDYLFGRLKARADSIGAKLQFVMDGDREAIYAGRADSPALKLNRIAAEMAARHGIAFLDLHPVFAAEWARAGKRFEFGSDAHWNEYGHQVAGAAIAEALQ</sequence>
<dbReference type="SUPFAM" id="SSF52266">
    <property type="entry name" value="SGNH hydrolase"/>
    <property type="match status" value="1"/>
</dbReference>
<reference evidence="4" key="1">
    <citation type="journal article" date="2019" name="Int. J. Syst. Evol. Microbiol.">
        <title>The Global Catalogue of Microorganisms (GCM) 10K type strain sequencing project: providing services to taxonomists for standard genome sequencing and annotation.</title>
        <authorList>
            <consortium name="The Broad Institute Genomics Platform"/>
            <consortium name="The Broad Institute Genome Sequencing Center for Infectious Disease"/>
            <person name="Wu L."/>
            <person name="Ma J."/>
        </authorList>
    </citation>
    <scope>NUCLEOTIDE SEQUENCE [LARGE SCALE GENOMIC DNA]</scope>
    <source>
        <strain evidence="4">CGMCC 1.16326</strain>
    </source>
</reference>
<accession>A0ABW0HIB4</accession>
<evidence type="ECO:0000313" key="4">
    <source>
        <dbReference type="Proteomes" id="UP001596104"/>
    </source>
</evidence>
<dbReference type="PANTHER" id="PTHR30383">
    <property type="entry name" value="THIOESTERASE 1/PROTEASE 1/LYSOPHOSPHOLIPASE L1"/>
    <property type="match status" value="1"/>
</dbReference>
<keyword evidence="1" id="KW-1133">Transmembrane helix</keyword>
<organism evidence="3 4">
    <name type="scientific">Bosea vestrisii</name>
    <dbReference type="NCBI Taxonomy" id="151416"/>
    <lineage>
        <taxon>Bacteria</taxon>
        <taxon>Pseudomonadati</taxon>
        <taxon>Pseudomonadota</taxon>
        <taxon>Alphaproteobacteria</taxon>
        <taxon>Hyphomicrobiales</taxon>
        <taxon>Boseaceae</taxon>
        <taxon>Bosea</taxon>
    </lineage>
</organism>
<keyword evidence="3" id="KW-0378">Hydrolase</keyword>
<dbReference type="PANTHER" id="PTHR30383:SF5">
    <property type="entry name" value="SGNH HYDROLASE-TYPE ESTERASE DOMAIN-CONTAINING PROTEIN"/>
    <property type="match status" value="1"/>
</dbReference>
<proteinExistence type="predicted"/>
<evidence type="ECO:0000313" key="3">
    <source>
        <dbReference type="EMBL" id="MFC5394744.1"/>
    </source>
</evidence>
<evidence type="ECO:0000256" key="1">
    <source>
        <dbReference type="SAM" id="Phobius"/>
    </source>
</evidence>
<dbReference type="CDD" id="cd00229">
    <property type="entry name" value="SGNH_hydrolase"/>
    <property type="match status" value="1"/>
</dbReference>
<dbReference type="Pfam" id="PF13472">
    <property type="entry name" value="Lipase_GDSL_2"/>
    <property type="match status" value="1"/>
</dbReference>
<dbReference type="InterPro" id="IPR036514">
    <property type="entry name" value="SGNH_hydro_sf"/>
</dbReference>
<dbReference type="Proteomes" id="UP001596104">
    <property type="component" value="Unassembled WGS sequence"/>
</dbReference>
<protein>
    <submittedName>
        <fullName evidence="3">SGNH/GDSL hydrolase family protein</fullName>
    </submittedName>
</protein>
<keyword evidence="4" id="KW-1185">Reference proteome</keyword>
<keyword evidence="1" id="KW-0472">Membrane</keyword>
<evidence type="ECO:0000259" key="2">
    <source>
        <dbReference type="Pfam" id="PF13472"/>
    </source>
</evidence>
<feature type="transmembrane region" description="Helical" evidence="1">
    <location>
        <begin position="12"/>
        <end position="39"/>
    </location>
</feature>
<dbReference type="Gene3D" id="3.40.50.1110">
    <property type="entry name" value="SGNH hydrolase"/>
    <property type="match status" value="1"/>
</dbReference>
<dbReference type="InterPro" id="IPR013830">
    <property type="entry name" value="SGNH_hydro"/>
</dbReference>
<dbReference type="GO" id="GO:0016787">
    <property type="term" value="F:hydrolase activity"/>
    <property type="evidence" value="ECO:0007669"/>
    <property type="project" value="UniProtKB-KW"/>
</dbReference>